<dbReference type="InterPro" id="IPR036396">
    <property type="entry name" value="Cyt_P450_sf"/>
</dbReference>
<reference evidence="11" key="1">
    <citation type="submission" date="2021-12" db="EMBL/GenBank/DDBJ databases">
        <title>Convergent genome expansion in fungi linked to evolution of root-endophyte symbiosis.</title>
        <authorList>
            <consortium name="DOE Joint Genome Institute"/>
            <person name="Ke Y.-H."/>
            <person name="Bonito G."/>
            <person name="Liao H.-L."/>
            <person name="Looney B."/>
            <person name="Rojas-Flechas A."/>
            <person name="Nash J."/>
            <person name="Hameed K."/>
            <person name="Schadt C."/>
            <person name="Martin F."/>
            <person name="Crous P.W."/>
            <person name="Miettinen O."/>
            <person name="Magnuson J.K."/>
            <person name="Labbe J."/>
            <person name="Jacobson D."/>
            <person name="Doktycz M.J."/>
            <person name="Veneault-Fourrey C."/>
            <person name="Kuo A."/>
            <person name="Mondo S."/>
            <person name="Calhoun S."/>
            <person name="Riley R."/>
            <person name="Ohm R."/>
            <person name="LaButti K."/>
            <person name="Andreopoulos B."/>
            <person name="Pangilinan J."/>
            <person name="Nolan M."/>
            <person name="Tritt A."/>
            <person name="Clum A."/>
            <person name="Lipzen A."/>
            <person name="Daum C."/>
            <person name="Barry K."/>
            <person name="Grigoriev I.V."/>
            <person name="Vilgalys R."/>
        </authorList>
    </citation>
    <scope>NUCLEOTIDE SEQUENCE</scope>
    <source>
        <strain evidence="11">PMI_201</strain>
    </source>
</reference>
<dbReference type="GO" id="GO:0005506">
    <property type="term" value="F:iron ion binding"/>
    <property type="evidence" value="ECO:0007669"/>
    <property type="project" value="InterPro"/>
</dbReference>
<evidence type="ECO:0000256" key="5">
    <source>
        <dbReference type="ARBA" id="ARBA00023002"/>
    </source>
</evidence>
<feature type="transmembrane region" description="Helical" evidence="10">
    <location>
        <begin position="15"/>
        <end position="38"/>
    </location>
</feature>
<keyword evidence="10" id="KW-1133">Transmembrane helix</keyword>
<dbReference type="InterPro" id="IPR001128">
    <property type="entry name" value="Cyt_P450"/>
</dbReference>
<gene>
    <name evidence="11" type="ORF">BGW36DRAFT_295264</name>
</gene>
<keyword evidence="12" id="KW-1185">Reference proteome</keyword>
<protein>
    <submittedName>
        <fullName evidence="11">Cytochrome P450</fullName>
    </submittedName>
</protein>
<dbReference type="CDD" id="cd11062">
    <property type="entry name" value="CYP58-like"/>
    <property type="match status" value="1"/>
</dbReference>
<dbReference type="AlphaFoldDB" id="A0AAD4Q0E7"/>
<keyword evidence="10" id="KW-0812">Transmembrane</keyword>
<dbReference type="GO" id="GO:0016705">
    <property type="term" value="F:oxidoreductase activity, acting on paired donors, with incorporation or reduction of molecular oxygen"/>
    <property type="evidence" value="ECO:0007669"/>
    <property type="project" value="InterPro"/>
</dbReference>
<evidence type="ECO:0000256" key="1">
    <source>
        <dbReference type="ARBA" id="ARBA00001971"/>
    </source>
</evidence>
<evidence type="ECO:0000256" key="7">
    <source>
        <dbReference type="ARBA" id="ARBA00023033"/>
    </source>
</evidence>
<comment type="cofactor">
    <cofactor evidence="1 8">
        <name>heme</name>
        <dbReference type="ChEBI" id="CHEBI:30413"/>
    </cofactor>
</comment>
<name>A0AAD4Q0E7_9EURO</name>
<dbReference type="Pfam" id="PF00067">
    <property type="entry name" value="p450"/>
    <property type="match status" value="1"/>
</dbReference>
<dbReference type="RefSeq" id="XP_046071784.1">
    <property type="nucleotide sequence ID" value="XM_046211163.1"/>
</dbReference>
<dbReference type="PRINTS" id="PR00463">
    <property type="entry name" value="EP450I"/>
</dbReference>
<keyword evidence="4 8" id="KW-0479">Metal-binding</keyword>
<dbReference type="InterPro" id="IPR002401">
    <property type="entry name" value="Cyt_P450_E_grp-I"/>
</dbReference>
<dbReference type="PROSITE" id="PS00086">
    <property type="entry name" value="CYTOCHROME_P450"/>
    <property type="match status" value="1"/>
</dbReference>
<dbReference type="PRINTS" id="PR00385">
    <property type="entry name" value="P450"/>
</dbReference>
<evidence type="ECO:0000256" key="6">
    <source>
        <dbReference type="ARBA" id="ARBA00023004"/>
    </source>
</evidence>
<evidence type="ECO:0000313" key="12">
    <source>
        <dbReference type="Proteomes" id="UP001201262"/>
    </source>
</evidence>
<dbReference type="GO" id="GO:0004497">
    <property type="term" value="F:monooxygenase activity"/>
    <property type="evidence" value="ECO:0007669"/>
    <property type="project" value="UniProtKB-KW"/>
</dbReference>
<evidence type="ECO:0000256" key="8">
    <source>
        <dbReference type="PIRSR" id="PIRSR602401-1"/>
    </source>
</evidence>
<dbReference type="SUPFAM" id="SSF48264">
    <property type="entry name" value="Cytochrome P450"/>
    <property type="match status" value="1"/>
</dbReference>
<evidence type="ECO:0000313" key="11">
    <source>
        <dbReference type="EMBL" id="KAH8697083.1"/>
    </source>
</evidence>
<keyword evidence="7 9" id="KW-0503">Monooxygenase</keyword>
<keyword evidence="10" id="KW-0472">Membrane</keyword>
<evidence type="ECO:0000256" key="9">
    <source>
        <dbReference type="RuleBase" id="RU000461"/>
    </source>
</evidence>
<evidence type="ECO:0000256" key="4">
    <source>
        <dbReference type="ARBA" id="ARBA00022723"/>
    </source>
</evidence>
<dbReference type="PANTHER" id="PTHR24305">
    <property type="entry name" value="CYTOCHROME P450"/>
    <property type="match status" value="1"/>
</dbReference>
<dbReference type="InterPro" id="IPR050121">
    <property type="entry name" value="Cytochrome_P450_monoxygenase"/>
</dbReference>
<evidence type="ECO:0000256" key="3">
    <source>
        <dbReference type="ARBA" id="ARBA00022617"/>
    </source>
</evidence>
<proteinExistence type="inferred from homology"/>
<evidence type="ECO:0000256" key="2">
    <source>
        <dbReference type="ARBA" id="ARBA00010617"/>
    </source>
</evidence>
<dbReference type="PANTHER" id="PTHR24305:SF157">
    <property type="entry name" value="N-ACETYLTRYPTOPHAN 6-HYDROXYLASE IVOC-RELATED"/>
    <property type="match status" value="1"/>
</dbReference>
<comment type="caution">
    <text evidence="11">The sequence shown here is derived from an EMBL/GenBank/DDBJ whole genome shotgun (WGS) entry which is preliminary data.</text>
</comment>
<feature type="binding site" description="axial binding residue" evidence="8">
    <location>
        <position position="463"/>
    </location>
    <ligand>
        <name>heme</name>
        <dbReference type="ChEBI" id="CHEBI:30413"/>
    </ligand>
    <ligandPart>
        <name>Fe</name>
        <dbReference type="ChEBI" id="CHEBI:18248"/>
    </ligandPart>
</feature>
<evidence type="ECO:0000256" key="10">
    <source>
        <dbReference type="SAM" id="Phobius"/>
    </source>
</evidence>
<dbReference type="EMBL" id="JAJTJA010000006">
    <property type="protein sequence ID" value="KAH8697083.1"/>
    <property type="molecule type" value="Genomic_DNA"/>
</dbReference>
<keyword evidence="6 8" id="KW-0408">Iron</keyword>
<accession>A0AAD4Q0E7</accession>
<dbReference type="Proteomes" id="UP001201262">
    <property type="component" value="Unassembled WGS sequence"/>
</dbReference>
<dbReference type="GO" id="GO:0020037">
    <property type="term" value="F:heme binding"/>
    <property type="evidence" value="ECO:0007669"/>
    <property type="project" value="InterPro"/>
</dbReference>
<dbReference type="InterPro" id="IPR017972">
    <property type="entry name" value="Cyt_P450_CS"/>
</dbReference>
<keyword evidence="5 9" id="KW-0560">Oxidoreductase</keyword>
<comment type="similarity">
    <text evidence="2 9">Belongs to the cytochrome P450 family.</text>
</comment>
<dbReference type="Gene3D" id="1.10.630.10">
    <property type="entry name" value="Cytochrome P450"/>
    <property type="match status" value="1"/>
</dbReference>
<organism evidence="11 12">
    <name type="scientific">Talaromyces proteolyticus</name>
    <dbReference type="NCBI Taxonomy" id="1131652"/>
    <lineage>
        <taxon>Eukaryota</taxon>
        <taxon>Fungi</taxon>
        <taxon>Dikarya</taxon>
        <taxon>Ascomycota</taxon>
        <taxon>Pezizomycotina</taxon>
        <taxon>Eurotiomycetes</taxon>
        <taxon>Eurotiomycetidae</taxon>
        <taxon>Eurotiales</taxon>
        <taxon>Trichocomaceae</taxon>
        <taxon>Talaromyces</taxon>
        <taxon>Talaromyces sect. Bacilispori</taxon>
    </lineage>
</organism>
<sequence>MWAFLDVKSSDGSTLFWGLILGAAVAWPLLLAVYRLFFSPLAAIPGPKLAAATAWYEFYWDCPKQGHYMFKIEQMHQKYGPIVRINPWEVHIKDTAYWDTLYTNNKLDKDAWYYRAFGDNLGTVGTGPWELHRLRRGAMARFFSNANVSRLEPKVLARVKKLLERIEEHRISNKVIPISHAFRCYATDVISDYAAPHSRDFLSTPDFSAAFNQVLRDFSELMLWQRHIPIVFPVLGAIPRWFISLMDPSGAQIAVLDNQAALLNQAKTVIATKGIPSEKESPTVLDAIYQSDLLGPEDKTLHRMMAETQAILGAGTETTGNTLSTLVYHVLSNPTILQILKAELNAAGKGKGDSDLLDFKILDKRPYLQACIKEALRLAVGVVGRLPRVNPIAPMSYTTPTGKAYVFPPKTVVSMSIRDMHTDDNIFHNPHSFWPERWITSSIDQLKQMEKAYAPFGRGVRACLGVELAKEELTLMAGNLFYRFDFDLFETTERDISILHDYFAPFGPKESEGVRVTAR</sequence>
<keyword evidence="3 8" id="KW-0349">Heme</keyword>
<dbReference type="GeneID" id="70241450"/>